<keyword evidence="2" id="KW-1185">Reference proteome</keyword>
<dbReference type="OrthoDB" id="1903765at2759"/>
<comment type="caution">
    <text evidence="1">The sequence shown here is derived from an EMBL/GenBank/DDBJ whole genome shotgun (WGS) entry which is preliminary data.</text>
</comment>
<dbReference type="AlphaFoldDB" id="A0A8T3B914"/>
<evidence type="ECO:0000313" key="1">
    <source>
        <dbReference type="EMBL" id="KAI0507897.1"/>
    </source>
</evidence>
<name>A0A8T3B914_DENNO</name>
<accession>A0A8T3B914</accession>
<reference evidence="1" key="1">
    <citation type="journal article" date="2022" name="Front. Genet.">
        <title>Chromosome-Scale Assembly of the Dendrobium nobile Genome Provides Insights Into the Molecular Mechanism of the Biosynthesis of the Medicinal Active Ingredient of Dendrobium.</title>
        <authorList>
            <person name="Xu Q."/>
            <person name="Niu S.-C."/>
            <person name="Li K.-L."/>
            <person name="Zheng P.-J."/>
            <person name="Zhang X.-J."/>
            <person name="Jia Y."/>
            <person name="Liu Y."/>
            <person name="Niu Y.-X."/>
            <person name="Yu L.-H."/>
            <person name="Chen D.-F."/>
            <person name="Zhang G.-Q."/>
        </authorList>
    </citation>
    <scope>NUCLEOTIDE SEQUENCE</scope>
    <source>
        <tissue evidence="1">Leaf</tissue>
    </source>
</reference>
<protein>
    <submittedName>
        <fullName evidence="1">Uncharacterized protein</fullName>
    </submittedName>
</protein>
<organism evidence="1 2">
    <name type="scientific">Dendrobium nobile</name>
    <name type="common">Orchid</name>
    <dbReference type="NCBI Taxonomy" id="94219"/>
    <lineage>
        <taxon>Eukaryota</taxon>
        <taxon>Viridiplantae</taxon>
        <taxon>Streptophyta</taxon>
        <taxon>Embryophyta</taxon>
        <taxon>Tracheophyta</taxon>
        <taxon>Spermatophyta</taxon>
        <taxon>Magnoliopsida</taxon>
        <taxon>Liliopsida</taxon>
        <taxon>Asparagales</taxon>
        <taxon>Orchidaceae</taxon>
        <taxon>Epidendroideae</taxon>
        <taxon>Malaxideae</taxon>
        <taxon>Dendrobiinae</taxon>
        <taxon>Dendrobium</taxon>
    </lineage>
</organism>
<proteinExistence type="predicted"/>
<dbReference type="Proteomes" id="UP000829196">
    <property type="component" value="Unassembled WGS sequence"/>
</dbReference>
<sequence>MDDNGTLGIQNWGGYYRAPPLKGNLGLQLMPSVGERDTKPFFSGLGCGDTGTATSSANVKYSRVRLPCRWALQGKFGIILTGIAAKCLMFSMETIKNNLTVMGHFYLNPLRVLCLEQPCIPCRCCSR</sequence>
<dbReference type="EMBL" id="JAGYWB010000010">
    <property type="protein sequence ID" value="KAI0507897.1"/>
    <property type="molecule type" value="Genomic_DNA"/>
</dbReference>
<gene>
    <name evidence="1" type="ORF">KFK09_014025</name>
</gene>
<evidence type="ECO:0000313" key="2">
    <source>
        <dbReference type="Proteomes" id="UP000829196"/>
    </source>
</evidence>